<evidence type="ECO:0000313" key="14">
    <source>
        <dbReference type="EMBL" id="NDW07070.1"/>
    </source>
</evidence>
<dbReference type="GO" id="GO:0016887">
    <property type="term" value="F:ATP hydrolysis activity"/>
    <property type="evidence" value="ECO:0007669"/>
    <property type="project" value="UniProtKB-UniRule"/>
</dbReference>
<dbReference type="PROSITE" id="PS00211">
    <property type="entry name" value="ABC_TRANSPORTER_1"/>
    <property type="match status" value="2"/>
</dbReference>
<feature type="region of interest" description="Disordered" evidence="12">
    <location>
        <begin position="498"/>
        <end position="534"/>
    </location>
</feature>
<comment type="function">
    <text evidence="11">Probably plays a role in ribosome assembly or function. May be involved in resolution of branched DNA intermediates that result from template switching in postreplication gaps. Binds DNA and has ATPase activity.</text>
</comment>
<keyword evidence="15" id="KW-1185">Reference proteome</keyword>
<keyword evidence="4 11" id="KW-0227">DNA damage</keyword>
<dbReference type="InterPro" id="IPR043686">
    <property type="entry name" value="Uup"/>
</dbReference>
<dbReference type="CDD" id="cd03221">
    <property type="entry name" value="ABCF_EF-3"/>
    <property type="match status" value="2"/>
</dbReference>
<dbReference type="GO" id="GO:0003677">
    <property type="term" value="F:DNA binding"/>
    <property type="evidence" value="ECO:0007669"/>
    <property type="project" value="UniProtKB-UniRule"/>
</dbReference>
<dbReference type="SMART" id="SM00382">
    <property type="entry name" value="AAA"/>
    <property type="match status" value="2"/>
</dbReference>
<accession>A0A6N9T710</accession>
<comment type="caution">
    <text evidence="14">The sequence shown here is derived from an EMBL/GenBank/DDBJ whole genome shotgun (WGS) entry which is preliminary data.</text>
</comment>
<dbReference type="InterPro" id="IPR003439">
    <property type="entry name" value="ABC_transporter-like_ATP-bd"/>
</dbReference>
<dbReference type="EMBL" id="JAAAMG010000023">
    <property type="protein sequence ID" value="NDW07070.1"/>
    <property type="molecule type" value="Genomic_DNA"/>
</dbReference>
<comment type="catalytic activity">
    <reaction evidence="9 11">
        <text>ATP + H2O = ADP + phosphate + H(+)</text>
        <dbReference type="Rhea" id="RHEA:13065"/>
        <dbReference type="ChEBI" id="CHEBI:15377"/>
        <dbReference type="ChEBI" id="CHEBI:15378"/>
        <dbReference type="ChEBI" id="CHEBI:30616"/>
        <dbReference type="ChEBI" id="CHEBI:43474"/>
        <dbReference type="ChEBI" id="CHEBI:456216"/>
    </reaction>
</comment>
<reference evidence="14 15" key="1">
    <citation type="submission" date="2020-01" db="EMBL/GenBank/DDBJ databases">
        <title>Jiella pacifica sp. nov.</title>
        <authorList>
            <person name="Xue Z."/>
            <person name="Zhu S."/>
            <person name="Chen J."/>
            <person name="Yang J."/>
        </authorList>
    </citation>
    <scope>NUCLEOTIDE SEQUENCE [LARGE SCALE GENOMIC DNA]</scope>
    <source>
        <strain evidence="14 15">40Bstr34</strain>
    </source>
</reference>
<dbReference type="PANTHER" id="PTHR42855">
    <property type="entry name" value="ABC TRANSPORTER ATP-BINDING SUBUNIT"/>
    <property type="match status" value="1"/>
</dbReference>
<evidence type="ECO:0000256" key="12">
    <source>
        <dbReference type="SAM" id="MobiDB-lite"/>
    </source>
</evidence>
<evidence type="ECO:0000256" key="1">
    <source>
        <dbReference type="ARBA" id="ARBA00022490"/>
    </source>
</evidence>
<dbReference type="Gene3D" id="1.10.287.380">
    <property type="entry name" value="Valyl-tRNA synthetase, C-terminal domain"/>
    <property type="match status" value="1"/>
</dbReference>
<feature type="binding site" evidence="11">
    <location>
        <begin position="39"/>
        <end position="46"/>
    </location>
    <ligand>
        <name>ATP</name>
        <dbReference type="ChEBI" id="CHEBI:30616"/>
        <label>1</label>
    </ligand>
</feature>
<dbReference type="Gene3D" id="3.40.50.300">
    <property type="entry name" value="P-loop containing nucleotide triphosphate hydrolases"/>
    <property type="match status" value="2"/>
</dbReference>
<dbReference type="RefSeq" id="WP_163465525.1">
    <property type="nucleotide sequence ID" value="NZ_JAAAMG010000023.1"/>
</dbReference>
<evidence type="ECO:0000313" key="15">
    <source>
        <dbReference type="Proteomes" id="UP000469011"/>
    </source>
</evidence>
<dbReference type="Pfam" id="PF00005">
    <property type="entry name" value="ABC_tran"/>
    <property type="match status" value="2"/>
</dbReference>
<evidence type="ECO:0000256" key="11">
    <source>
        <dbReference type="HAMAP-Rule" id="MF_00848"/>
    </source>
</evidence>
<evidence type="ECO:0000256" key="2">
    <source>
        <dbReference type="ARBA" id="ARBA00022737"/>
    </source>
</evidence>
<evidence type="ECO:0000256" key="9">
    <source>
        <dbReference type="ARBA" id="ARBA00049360"/>
    </source>
</evidence>
<evidence type="ECO:0000256" key="5">
    <source>
        <dbReference type="ARBA" id="ARBA00022801"/>
    </source>
</evidence>
<keyword evidence="6 11" id="KW-0067">ATP-binding</keyword>
<comment type="subcellular location">
    <subcellularLocation>
        <location evidence="11">Cytoplasm</location>
    </subcellularLocation>
    <text evidence="11">Associates with ribosomes.</text>
</comment>
<feature type="domain" description="ABC transporter" evidence="13">
    <location>
        <begin position="7"/>
        <end position="217"/>
    </location>
</feature>
<dbReference type="GO" id="GO:0006281">
    <property type="term" value="P:DNA repair"/>
    <property type="evidence" value="ECO:0007669"/>
    <property type="project" value="UniProtKB-KW"/>
</dbReference>
<keyword evidence="3 11" id="KW-0547">Nucleotide-binding</keyword>
<dbReference type="InterPro" id="IPR003593">
    <property type="entry name" value="AAA+_ATPase"/>
</dbReference>
<keyword evidence="8 11" id="KW-0234">DNA repair</keyword>
<comment type="similarity">
    <text evidence="10 11">Belongs to the ABC transporter superfamily. ABCF family. Uup subfamily.</text>
</comment>
<name>A0A6N9T710_9HYPH</name>
<evidence type="ECO:0000256" key="10">
    <source>
        <dbReference type="ARBA" id="ARBA00061478"/>
    </source>
</evidence>
<keyword evidence="7 11" id="KW-0238">DNA-binding</keyword>
<keyword evidence="5 11" id="KW-0378">Hydrolase</keyword>
<dbReference type="AlphaFoldDB" id="A0A6N9T710"/>
<dbReference type="EC" id="3.6.1.-" evidence="11"/>
<evidence type="ECO:0000256" key="3">
    <source>
        <dbReference type="ARBA" id="ARBA00022741"/>
    </source>
</evidence>
<dbReference type="InterPro" id="IPR037118">
    <property type="entry name" value="Val-tRNA_synth_C_sf"/>
</dbReference>
<evidence type="ECO:0000256" key="8">
    <source>
        <dbReference type="ARBA" id="ARBA00023204"/>
    </source>
</evidence>
<dbReference type="InterPro" id="IPR017871">
    <property type="entry name" value="ABC_transporter-like_CS"/>
</dbReference>
<feature type="domain" description="ABC transporter" evidence="13">
    <location>
        <begin position="284"/>
        <end position="503"/>
    </location>
</feature>
<dbReference type="PROSITE" id="PS50893">
    <property type="entry name" value="ABC_TRANSPORTER_2"/>
    <property type="match status" value="2"/>
</dbReference>
<dbReference type="InterPro" id="IPR051309">
    <property type="entry name" value="ABCF_ATPase"/>
</dbReference>
<dbReference type="GO" id="GO:0005737">
    <property type="term" value="C:cytoplasm"/>
    <property type="evidence" value="ECO:0007669"/>
    <property type="project" value="UniProtKB-SubCell"/>
</dbReference>
<dbReference type="FunFam" id="3.40.50.300:FF:000309">
    <property type="entry name" value="ABC transporter ATP-binding protein"/>
    <property type="match status" value="1"/>
</dbReference>
<dbReference type="GO" id="GO:0043022">
    <property type="term" value="F:ribosome binding"/>
    <property type="evidence" value="ECO:0007669"/>
    <property type="project" value="UniProtKB-UniRule"/>
</dbReference>
<keyword evidence="2 11" id="KW-0677">Repeat</keyword>
<feature type="binding site" evidence="11">
    <location>
        <begin position="316"/>
        <end position="323"/>
    </location>
    <ligand>
        <name>ATP</name>
        <dbReference type="ChEBI" id="CHEBI:30616"/>
        <label>2</label>
    </ligand>
</feature>
<organism evidence="14 15">
    <name type="scientific">Jiella pacifica</name>
    <dbReference type="NCBI Taxonomy" id="2696469"/>
    <lineage>
        <taxon>Bacteria</taxon>
        <taxon>Pseudomonadati</taxon>
        <taxon>Pseudomonadota</taxon>
        <taxon>Alphaproteobacteria</taxon>
        <taxon>Hyphomicrobiales</taxon>
        <taxon>Aurantimonadaceae</taxon>
        <taxon>Jiella</taxon>
    </lineage>
</organism>
<sequence length="615" mass="67108">MAPPPLLRLDGAALTFGGTPLLTGVELNVLPGDRIALVGRNGSGKSTLLKIAARQVEPDRGEVFLKPGTTLRYLAQEPDFGGFQTVGDYVADGLGPADDPYRVTFLIESLGLTEDMVPANLSGGEARRAALAKALAPEPDIVLLDEPTNHLDLPTIEWLEDEIRSMKSALVIISHDRRFLQTVTRATVWLDRGGVKRIDEGFGAFEAWRDKVLEEEERDLQKLDRKIVREEHWLRYGVTARRTRNMRRLGELHAMRQQRRDTRRAVGQAVMQAGETRESGKLVIEAEGISKTYDGRLLVKDFSTRIARGDRIGLVGPNGAGKTTLLKMLIGELKPDTGRIRLGTNLDLAFLDQKRAALRDDVGVAEALTDGRGDQVMVNGEPRHVAGYLKDFLFQPEQIRTPVGQLSGGERARLLLAKTLATPANLLVLDEPTNDLDMETLDLLEELIAGYPGTVLLVSHDRDFLDRTVTGVIAPSGDGVWLEYAGGYSDMLAQRRETVAAEKKPQKAPSSGKAGAKASGSTGSGMSGSSAAGQPNAAKLSYKQKFALETLPKTIAELEAAIGKAEVEMADPLLFSKRPERFQQLAKLIEDKRAALAAAEDEWLELEMLKADIEG</sequence>
<feature type="compositionally biased region" description="Low complexity" evidence="12">
    <location>
        <begin position="507"/>
        <end position="521"/>
    </location>
</feature>
<evidence type="ECO:0000256" key="6">
    <source>
        <dbReference type="ARBA" id="ARBA00022840"/>
    </source>
</evidence>
<evidence type="ECO:0000256" key="4">
    <source>
        <dbReference type="ARBA" id="ARBA00022763"/>
    </source>
</evidence>
<dbReference type="PANTHER" id="PTHR42855:SF1">
    <property type="entry name" value="ABC TRANSPORTER DOMAIN-CONTAINING PROTEIN"/>
    <property type="match status" value="1"/>
</dbReference>
<dbReference type="InterPro" id="IPR027417">
    <property type="entry name" value="P-loop_NTPase"/>
</dbReference>
<dbReference type="HAMAP" id="MF_00848">
    <property type="entry name" value="Uup"/>
    <property type="match status" value="1"/>
</dbReference>
<gene>
    <name evidence="11" type="primary">uup</name>
    <name evidence="14" type="ORF">GTK09_21880</name>
</gene>
<dbReference type="SUPFAM" id="SSF52540">
    <property type="entry name" value="P-loop containing nucleoside triphosphate hydrolases"/>
    <property type="match status" value="2"/>
</dbReference>
<evidence type="ECO:0000256" key="7">
    <source>
        <dbReference type="ARBA" id="ARBA00023125"/>
    </source>
</evidence>
<keyword evidence="1 11" id="KW-0963">Cytoplasm</keyword>
<dbReference type="GO" id="GO:0005524">
    <property type="term" value="F:ATP binding"/>
    <property type="evidence" value="ECO:0007669"/>
    <property type="project" value="UniProtKB-UniRule"/>
</dbReference>
<evidence type="ECO:0000259" key="13">
    <source>
        <dbReference type="PROSITE" id="PS50893"/>
    </source>
</evidence>
<protein>
    <recommendedName>
        <fullName evidence="11">ATP-binding protein Uup</fullName>
        <ecNumber evidence="11">3.6.1.-</ecNumber>
    </recommendedName>
</protein>
<proteinExistence type="inferred from homology"/>
<dbReference type="Pfam" id="PF16326">
    <property type="entry name" value="ABC_tran_CTD"/>
    <property type="match status" value="1"/>
</dbReference>
<dbReference type="Proteomes" id="UP000469011">
    <property type="component" value="Unassembled WGS sequence"/>
</dbReference>
<dbReference type="InterPro" id="IPR032524">
    <property type="entry name" value="ABC_tran_C"/>
</dbReference>